<keyword evidence="3" id="KW-1185">Reference proteome</keyword>
<reference evidence="2" key="1">
    <citation type="submission" date="2022-02" db="EMBL/GenBank/DDBJ databases">
        <title>Vibrio sp. nov, a new bacterium isolated from seawater.</title>
        <authorList>
            <person name="Yuan Y."/>
        </authorList>
    </citation>
    <scope>NUCLEOTIDE SEQUENCE</scope>
    <source>
        <strain evidence="2">ZSDZ65</strain>
    </source>
</reference>
<dbReference type="Proteomes" id="UP001155587">
    <property type="component" value="Unassembled WGS sequence"/>
</dbReference>
<name>A0A9X3CT08_9VIBR</name>
<evidence type="ECO:0008006" key="4">
    <source>
        <dbReference type="Google" id="ProtNLM"/>
    </source>
</evidence>
<organism evidence="2 3">
    <name type="scientific">Vibrio qingdaonensis</name>
    <dbReference type="NCBI Taxonomy" id="2829491"/>
    <lineage>
        <taxon>Bacteria</taxon>
        <taxon>Pseudomonadati</taxon>
        <taxon>Pseudomonadota</taxon>
        <taxon>Gammaproteobacteria</taxon>
        <taxon>Vibrionales</taxon>
        <taxon>Vibrionaceae</taxon>
        <taxon>Vibrio</taxon>
    </lineage>
</organism>
<dbReference type="EMBL" id="JAKRRY010000071">
    <property type="protein sequence ID" value="MCW8349196.1"/>
    <property type="molecule type" value="Genomic_DNA"/>
</dbReference>
<evidence type="ECO:0000313" key="3">
    <source>
        <dbReference type="Proteomes" id="UP001155587"/>
    </source>
</evidence>
<accession>A0A9X3CT08</accession>
<keyword evidence="1" id="KW-0732">Signal</keyword>
<proteinExistence type="predicted"/>
<gene>
    <name evidence="2" type="ORF">MD535_24730</name>
</gene>
<protein>
    <recommendedName>
        <fullName evidence="4">Adhesin</fullName>
    </recommendedName>
</protein>
<feature type="chain" id="PRO_5040868874" description="Adhesin" evidence="1">
    <location>
        <begin position="20"/>
        <end position="147"/>
    </location>
</feature>
<evidence type="ECO:0000256" key="1">
    <source>
        <dbReference type="SAM" id="SignalP"/>
    </source>
</evidence>
<sequence length="147" mass="14942">MMNRIWIGLCLSIPLVVQAEDVPFSGDVSSYCTVNVSSPGTLSVSGTSISTQTDAVVSVQNNEANAYELNIVAPTGFSSTPAGYSGIGTFSQAVFDSSGANIATDVTKLTLTNLGDDTVSVTVGGTSDTVMIAGTYQAVAVLSCDAL</sequence>
<evidence type="ECO:0000313" key="2">
    <source>
        <dbReference type="EMBL" id="MCW8349196.1"/>
    </source>
</evidence>
<dbReference type="RefSeq" id="WP_265677914.1">
    <property type="nucleotide sequence ID" value="NZ_JAKRRY010000071.1"/>
</dbReference>
<dbReference type="AlphaFoldDB" id="A0A9X3CT08"/>
<comment type="caution">
    <text evidence="2">The sequence shown here is derived from an EMBL/GenBank/DDBJ whole genome shotgun (WGS) entry which is preliminary data.</text>
</comment>
<feature type="signal peptide" evidence="1">
    <location>
        <begin position="1"/>
        <end position="19"/>
    </location>
</feature>